<dbReference type="GO" id="GO:0032979">
    <property type="term" value="P:protein insertion into mitochondrial inner membrane from matrix"/>
    <property type="evidence" value="ECO:0007669"/>
    <property type="project" value="TreeGrafter"/>
</dbReference>
<sequence>MTETESDAPTSPNGLHAAGIVGAAALLRLAALPAELYHRRHQRRYAAAVREAQQTQTLLRKQFGHQDASTLGQTYRTLRQVALTRRGSSTLRALLPWGRLASVPLFLGAAWTLRRLCQAGQVSGGVPGTWIVDLLDPDPLYVLPVVNVAWLLWNIERSGPAATSAPPPPATVIAAANPLERWLQWTQMPRFQDGLKVALQGSLLLVAPGVLTLPSALTLFWFSNTAWMALQRRLLRRWDAAATWRERTAPDMSTAGGAGLQRDLQVAWLRAQDDLQLAQQTIAAVLGNRPPAPSVLPAVRRELDALRASGRLQLPLRVELREDASGRYIAVELDPMVRPRPPHA</sequence>
<keyword evidence="2 5" id="KW-0812">Transmembrane</keyword>
<dbReference type="Proteomes" id="UP001301350">
    <property type="component" value="Unassembled WGS sequence"/>
</dbReference>
<reference evidence="6 7" key="1">
    <citation type="submission" date="2022-07" db="EMBL/GenBank/DDBJ databases">
        <title>Genome-wide signatures of adaptation to extreme environments.</title>
        <authorList>
            <person name="Cho C.H."/>
            <person name="Yoon H.S."/>
        </authorList>
    </citation>
    <scope>NUCLEOTIDE SEQUENCE [LARGE SCALE GENOMIC DNA]</scope>
    <source>
        <strain evidence="6 7">DBV 063 E5</strain>
    </source>
</reference>
<comment type="caution">
    <text evidence="6">The sequence shown here is derived from an EMBL/GenBank/DDBJ whole genome shotgun (WGS) entry which is preliminary data.</text>
</comment>
<evidence type="ECO:0000256" key="5">
    <source>
        <dbReference type="SAM" id="Phobius"/>
    </source>
</evidence>
<evidence type="ECO:0000256" key="4">
    <source>
        <dbReference type="ARBA" id="ARBA00023136"/>
    </source>
</evidence>
<dbReference type="PANTHER" id="PTHR12428:SF65">
    <property type="entry name" value="CYTOCHROME C OXIDASE ASSEMBLY PROTEIN COX18, MITOCHONDRIAL"/>
    <property type="match status" value="1"/>
</dbReference>
<evidence type="ECO:0000256" key="3">
    <source>
        <dbReference type="ARBA" id="ARBA00022989"/>
    </source>
</evidence>
<evidence type="ECO:0000313" key="7">
    <source>
        <dbReference type="Proteomes" id="UP001301350"/>
    </source>
</evidence>
<evidence type="ECO:0000256" key="2">
    <source>
        <dbReference type="ARBA" id="ARBA00022692"/>
    </source>
</evidence>
<evidence type="ECO:0008006" key="8">
    <source>
        <dbReference type="Google" id="ProtNLM"/>
    </source>
</evidence>
<dbReference type="GO" id="GO:0005743">
    <property type="term" value="C:mitochondrial inner membrane"/>
    <property type="evidence" value="ECO:0007669"/>
    <property type="project" value="TreeGrafter"/>
</dbReference>
<keyword evidence="4 5" id="KW-0472">Membrane</keyword>
<dbReference type="GO" id="GO:0032977">
    <property type="term" value="F:membrane insertase activity"/>
    <property type="evidence" value="ECO:0007669"/>
    <property type="project" value="InterPro"/>
</dbReference>
<dbReference type="InterPro" id="IPR001708">
    <property type="entry name" value="YidC/ALB3/OXA1/COX18"/>
</dbReference>
<keyword evidence="7" id="KW-1185">Reference proteome</keyword>
<evidence type="ECO:0000313" key="6">
    <source>
        <dbReference type="EMBL" id="KAK4537985.1"/>
    </source>
</evidence>
<feature type="transmembrane region" description="Helical" evidence="5">
    <location>
        <begin position="15"/>
        <end position="34"/>
    </location>
</feature>
<protein>
    <recommendedName>
        <fullName evidence="8">Membrane protein insertase YidC</fullName>
    </recommendedName>
</protein>
<gene>
    <name evidence="6" type="ORF">CDCA_CDCA15G4010</name>
</gene>
<feature type="transmembrane region" description="Helical" evidence="5">
    <location>
        <begin position="197"/>
        <end position="222"/>
    </location>
</feature>
<accession>A0AAV9J0W4</accession>
<dbReference type="PANTHER" id="PTHR12428">
    <property type="entry name" value="OXA1"/>
    <property type="match status" value="1"/>
</dbReference>
<comment type="subcellular location">
    <subcellularLocation>
        <location evidence="1">Membrane</location>
        <topology evidence="1">Multi-pass membrane protein</topology>
    </subcellularLocation>
</comment>
<dbReference type="EMBL" id="JANCYW010000015">
    <property type="protein sequence ID" value="KAK4537985.1"/>
    <property type="molecule type" value="Genomic_DNA"/>
</dbReference>
<name>A0AAV9J0W4_CYACA</name>
<organism evidence="6 7">
    <name type="scientific">Cyanidium caldarium</name>
    <name type="common">Red alga</name>
    <dbReference type="NCBI Taxonomy" id="2771"/>
    <lineage>
        <taxon>Eukaryota</taxon>
        <taxon>Rhodophyta</taxon>
        <taxon>Bangiophyceae</taxon>
        <taxon>Cyanidiales</taxon>
        <taxon>Cyanidiaceae</taxon>
        <taxon>Cyanidium</taxon>
    </lineage>
</organism>
<evidence type="ECO:0000256" key="1">
    <source>
        <dbReference type="ARBA" id="ARBA00004141"/>
    </source>
</evidence>
<keyword evidence="3 5" id="KW-1133">Transmembrane helix</keyword>
<dbReference type="AlphaFoldDB" id="A0AAV9J0W4"/>
<proteinExistence type="predicted"/>